<organism evidence="4 5">
    <name type="scientific">Branchiostoma lanceolatum</name>
    <name type="common">Common lancelet</name>
    <name type="synonym">Amphioxus lanceolatum</name>
    <dbReference type="NCBI Taxonomy" id="7740"/>
    <lineage>
        <taxon>Eukaryota</taxon>
        <taxon>Metazoa</taxon>
        <taxon>Chordata</taxon>
        <taxon>Cephalochordata</taxon>
        <taxon>Leptocardii</taxon>
        <taxon>Amphioxiformes</taxon>
        <taxon>Branchiostomatidae</taxon>
        <taxon>Branchiostoma</taxon>
    </lineage>
</organism>
<feature type="compositionally biased region" description="Basic and acidic residues" evidence="3">
    <location>
        <begin position="9"/>
        <end position="19"/>
    </location>
</feature>
<dbReference type="SUPFAM" id="SSF63829">
    <property type="entry name" value="Calcium-dependent phosphotriesterase"/>
    <property type="match status" value="1"/>
</dbReference>
<protein>
    <submittedName>
        <fullName evidence="4">TRIM3 protein</fullName>
    </submittedName>
</protein>
<evidence type="ECO:0000256" key="3">
    <source>
        <dbReference type="SAM" id="MobiDB-lite"/>
    </source>
</evidence>
<gene>
    <name evidence="4" type="primary">TRIM3</name>
    <name evidence="4" type="ORF">BLAG_LOCUS5429</name>
</gene>
<feature type="repeat" description="NHL" evidence="2">
    <location>
        <begin position="636"/>
        <end position="679"/>
    </location>
</feature>
<dbReference type="GO" id="GO:0000209">
    <property type="term" value="P:protein polyubiquitination"/>
    <property type="evidence" value="ECO:0007669"/>
    <property type="project" value="TreeGrafter"/>
</dbReference>
<dbReference type="InterPro" id="IPR050952">
    <property type="entry name" value="TRIM-NHL_E3_ligases"/>
</dbReference>
<proteinExistence type="predicted"/>
<feature type="compositionally biased region" description="Polar residues" evidence="3">
    <location>
        <begin position="269"/>
        <end position="280"/>
    </location>
</feature>
<dbReference type="PROSITE" id="PS51125">
    <property type="entry name" value="NHL"/>
    <property type="match status" value="2"/>
</dbReference>
<evidence type="ECO:0000256" key="1">
    <source>
        <dbReference type="ARBA" id="ARBA00022737"/>
    </source>
</evidence>
<evidence type="ECO:0000256" key="2">
    <source>
        <dbReference type="PROSITE-ProRule" id="PRU00504"/>
    </source>
</evidence>
<dbReference type="AlphaFoldDB" id="A0A8J9YUT8"/>
<feature type="compositionally biased region" description="Polar residues" evidence="3">
    <location>
        <begin position="203"/>
        <end position="228"/>
    </location>
</feature>
<evidence type="ECO:0000313" key="4">
    <source>
        <dbReference type="EMBL" id="CAH1242087.1"/>
    </source>
</evidence>
<feature type="compositionally biased region" description="Polar residues" evidence="3">
    <location>
        <begin position="402"/>
        <end position="414"/>
    </location>
</feature>
<dbReference type="Pfam" id="PF01436">
    <property type="entry name" value="NHL"/>
    <property type="match status" value="1"/>
</dbReference>
<evidence type="ECO:0000313" key="5">
    <source>
        <dbReference type="Proteomes" id="UP000838412"/>
    </source>
</evidence>
<dbReference type="GO" id="GO:0043161">
    <property type="term" value="P:proteasome-mediated ubiquitin-dependent protein catabolic process"/>
    <property type="evidence" value="ECO:0007669"/>
    <property type="project" value="TreeGrafter"/>
</dbReference>
<accession>A0A8J9YUT8</accession>
<dbReference type="InterPro" id="IPR011042">
    <property type="entry name" value="6-blade_b-propeller_TolB-like"/>
</dbReference>
<feature type="region of interest" description="Disordered" evidence="3">
    <location>
        <begin position="130"/>
        <end position="154"/>
    </location>
</feature>
<keyword evidence="1" id="KW-0677">Repeat</keyword>
<dbReference type="OrthoDB" id="342730at2759"/>
<keyword evidence="5" id="KW-1185">Reference proteome</keyword>
<feature type="region of interest" description="Disordered" evidence="3">
    <location>
        <begin position="1"/>
        <end position="65"/>
    </location>
</feature>
<feature type="compositionally biased region" description="Basic and acidic residues" evidence="3">
    <location>
        <begin position="360"/>
        <end position="369"/>
    </location>
</feature>
<feature type="compositionally biased region" description="Polar residues" evidence="3">
    <location>
        <begin position="315"/>
        <end position="327"/>
    </location>
</feature>
<dbReference type="CDD" id="cd05819">
    <property type="entry name" value="NHL"/>
    <property type="match status" value="1"/>
</dbReference>
<dbReference type="Gene3D" id="2.120.10.30">
    <property type="entry name" value="TolB, C-terminal domain"/>
    <property type="match status" value="1"/>
</dbReference>
<dbReference type="EMBL" id="OV696697">
    <property type="protein sequence ID" value="CAH1242087.1"/>
    <property type="molecule type" value="Genomic_DNA"/>
</dbReference>
<dbReference type="GO" id="GO:0061630">
    <property type="term" value="F:ubiquitin protein ligase activity"/>
    <property type="evidence" value="ECO:0007669"/>
    <property type="project" value="TreeGrafter"/>
</dbReference>
<dbReference type="Proteomes" id="UP000838412">
    <property type="component" value="Chromosome 12"/>
</dbReference>
<reference evidence="4" key="1">
    <citation type="submission" date="2022-01" db="EMBL/GenBank/DDBJ databases">
        <authorList>
            <person name="Braso-Vives M."/>
        </authorList>
    </citation>
    <scope>NUCLEOTIDE SEQUENCE</scope>
</reference>
<name>A0A8J9YUT8_BRALA</name>
<sequence length="723" mass="77367">MSGGNKMQARMEDKTDETVLKQAGSEGNRCNRYSVNPCRQGCSLSSRREHGDDLTAQSGLDGDDGQMNNINSGDVEIQPCAIAYKGEDHIGCMGISPEETPIKEPSEVTDTASDNNYDRSFNLTGCISTTRQQNEDGENTDLKSGAESENEEQITVSPDDEIIEPYAIAYLWSNPAYGEAGCISMHQDDAADTVAHIKDAAALSSSHDTSTNTARCSSAGHNYYNVDTSDPAEDNNDIPDSRQHLNASPPNPEDGAHPPNPENGAHSPNPENVNGANTENIIGAHPPNPESGAQPPNPENGSHPSNPENGAHPSNPENGTHPSNPENGAQPPNPENGAQPPNPEYGAQPPNPENGALPPDPEKALDPTKQEACASTPKADPTTTTVQHSSTMQTTTLTSTSEKIMSTHQTTMPFDTTRPEPEVNAKFSTPTSSTHKESRDGIVNSPTEKVTFGGKGKGRGKFKKARGVAVSDNEIFVADVGNRRVQVFSMSGLFLRLFPAVVPAAGVKGKAMRPSDVAIDGKGYVWVVGSKVESKSKHGYVVKYSKEGQPKHNPNHLLKDANGKSPSVAFDAKNNKVIVAADIKIYIFSPDGSLHKSFNVKKRAVAFITSDNKGNKFVTEETGSRVQVYSHDGRWLSRFGGDGKGKGKLNSPQDICTDNSGHIIIANWLNDRVDMFTSSGKFVRTVVEVQAPWGIAVGPGGDLVVVGSNDYTITIFPRHMVSL</sequence>
<dbReference type="PANTHER" id="PTHR24104:SF50">
    <property type="entry name" value="SMP-30_GLUCONOLACTONASE_LRE-LIKE REGION DOMAIN-CONTAINING PROTEIN"/>
    <property type="match status" value="1"/>
</dbReference>
<feature type="compositionally biased region" description="Low complexity" evidence="3">
    <location>
        <begin position="389"/>
        <end position="401"/>
    </location>
</feature>
<feature type="compositionally biased region" description="Polar residues" evidence="3">
    <location>
        <begin position="299"/>
        <end position="308"/>
    </location>
</feature>
<dbReference type="InterPro" id="IPR001258">
    <property type="entry name" value="NHL_repeat"/>
</dbReference>
<feature type="region of interest" description="Disordered" evidence="3">
    <location>
        <begin position="202"/>
        <end position="458"/>
    </location>
</feature>
<feature type="repeat" description="NHL" evidence="2">
    <location>
        <begin position="452"/>
        <end position="491"/>
    </location>
</feature>
<dbReference type="PANTHER" id="PTHR24104">
    <property type="entry name" value="E3 UBIQUITIN-PROTEIN LIGASE NHLRC1-RELATED"/>
    <property type="match status" value="1"/>
</dbReference>